<reference evidence="9 10" key="1">
    <citation type="journal article" date="2011" name="Proc. Natl. Acad. Sci. U.S.A.">
        <title>Genetic diversity and population structure of the endangered marsupial Sarcophilus harrisii (Tasmanian devil).</title>
        <authorList>
            <person name="Miller W."/>
            <person name="Hayes V.M."/>
            <person name="Ratan A."/>
            <person name="Petersen D.C."/>
            <person name="Wittekindt N.E."/>
            <person name="Miller J."/>
            <person name="Walenz B."/>
            <person name="Knight J."/>
            <person name="Qi J."/>
            <person name="Zhao F."/>
            <person name="Wang Q."/>
            <person name="Bedoya-Reina O.C."/>
            <person name="Katiyar N."/>
            <person name="Tomsho L.P."/>
            <person name="Kasson L.M."/>
            <person name="Hardie R.A."/>
            <person name="Woodbridge P."/>
            <person name="Tindall E.A."/>
            <person name="Bertelsen M.F."/>
            <person name="Dixon D."/>
            <person name="Pyecroft S."/>
            <person name="Helgen K.M."/>
            <person name="Lesk A.M."/>
            <person name="Pringle T.H."/>
            <person name="Patterson N."/>
            <person name="Zhang Y."/>
            <person name="Kreiss A."/>
            <person name="Woods G.M."/>
            <person name="Jones M.E."/>
            <person name="Schuster S.C."/>
        </authorList>
    </citation>
    <scope>NUCLEOTIDE SEQUENCE [LARGE SCALE GENOMIC DNA]</scope>
</reference>
<keyword evidence="4" id="KW-0067">ATP-binding</keyword>
<evidence type="ECO:0000256" key="2">
    <source>
        <dbReference type="ARBA" id="ARBA00022598"/>
    </source>
</evidence>
<keyword evidence="5" id="KW-0061">Asparagine biosynthesis</keyword>
<dbReference type="InterPro" id="IPR029055">
    <property type="entry name" value="Ntn_hydrolases_N"/>
</dbReference>
<feature type="compositionally biased region" description="Gly residues" evidence="7">
    <location>
        <begin position="227"/>
        <end position="246"/>
    </location>
</feature>
<proteinExistence type="predicted"/>
<evidence type="ECO:0000256" key="4">
    <source>
        <dbReference type="ARBA" id="ARBA00022840"/>
    </source>
</evidence>
<keyword evidence="3" id="KW-0547">Nucleotide-binding</keyword>
<dbReference type="InterPro" id="IPR001962">
    <property type="entry name" value="Asn_synthase"/>
</dbReference>
<dbReference type="SUPFAM" id="SSF52402">
    <property type="entry name" value="Adenine nucleotide alpha hydrolases-like"/>
    <property type="match status" value="1"/>
</dbReference>
<dbReference type="InterPro" id="IPR050795">
    <property type="entry name" value="Asn_Synthetase"/>
</dbReference>
<evidence type="ECO:0000256" key="6">
    <source>
        <dbReference type="ARBA" id="ARBA00030234"/>
    </source>
</evidence>
<dbReference type="InterPro" id="IPR017932">
    <property type="entry name" value="GATase_2_dom"/>
</dbReference>
<dbReference type="FunCoup" id="A0A7N4P8I4">
    <property type="interactions" value="770"/>
</dbReference>
<protein>
    <recommendedName>
        <fullName evidence="6">Glutamine-dependent asparagine synthetase</fullName>
    </recommendedName>
</protein>
<dbReference type="Gene3D" id="3.60.20.10">
    <property type="entry name" value="Glutamine Phosphoribosylpyrophosphate, subunit 1, domain 1"/>
    <property type="match status" value="1"/>
</dbReference>
<dbReference type="Gene3D" id="3.40.50.620">
    <property type="entry name" value="HUPs"/>
    <property type="match status" value="1"/>
</dbReference>
<dbReference type="GO" id="GO:0005524">
    <property type="term" value="F:ATP binding"/>
    <property type="evidence" value="ECO:0007669"/>
    <property type="project" value="UniProtKB-KW"/>
</dbReference>
<dbReference type="Ensembl" id="ENSSHAT00000026753.1">
    <property type="protein sequence ID" value="ENSSHAP00000034094.1"/>
    <property type="gene ID" value="ENSSHAG00000023951.1"/>
</dbReference>
<dbReference type="SUPFAM" id="SSF56235">
    <property type="entry name" value="N-terminal nucleophile aminohydrolases (Ntn hydrolases)"/>
    <property type="match status" value="1"/>
</dbReference>
<evidence type="ECO:0000256" key="3">
    <source>
        <dbReference type="ARBA" id="ARBA00022741"/>
    </source>
</evidence>
<reference evidence="9" key="3">
    <citation type="submission" date="2025-09" db="UniProtKB">
        <authorList>
            <consortium name="Ensembl"/>
        </authorList>
    </citation>
    <scope>IDENTIFICATION</scope>
</reference>
<dbReference type="InterPro" id="IPR014729">
    <property type="entry name" value="Rossmann-like_a/b/a_fold"/>
</dbReference>
<dbReference type="PROSITE" id="PS51278">
    <property type="entry name" value="GATASE_TYPE_2"/>
    <property type="match status" value="1"/>
</dbReference>
<dbReference type="Proteomes" id="UP000007648">
    <property type="component" value="Unassembled WGS sequence"/>
</dbReference>
<dbReference type="FunFam" id="3.60.20.10:FF:000039">
    <property type="entry name" value="Asparagine synthetase [glutamine-hydrolyzing]"/>
    <property type="match status" value="1"/>
</dbReference>
<feature type="domain" description="Glutamine amidotransferase type-2" evidence="8">
    <location>
        <begin position="2"/>
        <end position="191"/>
    </location>
</feature>
<feature type="region of interest" description="Disordered" evidence="7">
    <location>
        <begin position="226"/>
        <end position="246"/>
    </location>
</feature>
<sequence length="433" mass="46372">MCGIWALFGSDEGLSAQYLSAMSVAHRGPDAFRFENVHGFTNCCFGFHRLAVVDPVSGMQPLRLQKFPSLWLCYNGEIYNHRQLQKHFGFEYQTQVDGEILLHLYNKGGIEQTAPMLDGVFAFILLDTANRKVFLGRDTFGVRPLFKALTDEGFLAVCSEAKGLVNLKHPAAPQLQITPFPPGHYEVLDLKTNGKVVSVELVKFHQCRDPPLHALYDPLEKLSSGSSRGGWGGGGGAERGPMGAGGRGALGTLPSPHLLFPGLDLETVKGNIRLLFDRAVRKRLMTDRRIGCLLSGGLDSSLVAATLLKQLKEAEVSYPLQTFAIGMEDSPDLLAARKVSGAGQGEGQHGAPRGGGPSLPPAGRVPPAGRGAESAPFWGGGPSLPPAGLSCALPAPRIPAPPCRWRPTLGASTTRSSSAPRRVSRPWTRSSSP</sequence>
<comment type="pathway">
    <text evidence="1">Amino-acid biosynthesis; L-asparagine biosynthesis; L-asparagine from L-aspartate (L-Gln route): step 1/1.</text>
</comment>
<dbReference type="PANTHER" id="PTHR11772:SF23">
    <property type="entry name" value="ASPARAGINE SYNTHETASE [GLUTAMINE-HYDROLYZING]"/>
    <property type="match status" value="1"/>
</dbReference>
<dbReference type="GO" id="GO:0004066">
    <property type="term" value="F:asparagine synthase (glutamine-hydrolyzing) activity"/>
    <property type="evidence" value="ECO:0007669"/>
    <property type="project" value="InterPro"/>
</dbReference>
<keyword evidence="10" id="KW-1185">Reference proteome</keyword>
<dbReference type="Pfam" id="PF13537">
    <property type="entry name" value="GATase_7"/>
    <property type="match status" value="1"/>
</dbReference>
<evidence type="ECO:0000256" key="1">
    <source>
        <dbReference type="ARBA" id="ARBA00005187"/>
    </source>
</evidence>
<accession>A0A7N4P8I4</accession>
<dbReference type="GO" id="GO:0005829">
    <property type="term" value="C:cytosol"/>
    <property type="evidence" value="ECO:0007669"/>
    <property type="project" value="TreeGrafter"/>
</dbReference>
<dbReference type="InterPro" id="IPR033738">
    <property type="entry name" value="AsnB_N"/>
</dbReference>
<evidence type="ECO:0000313" key="9">
    <source>
        <dbReference type="Ensembl" id="ENSSHAP00000034094.1"/>
    </source>
</evidence>
<evidence type="ECO:0000313" key="10">
    <source>
        <dbReference type="Proteomes" id="UP000007648"/>
    </source>
</evidence>
<dbReference type="PANTHER" id="PTHR11772">
    <property type="entry name" value="ASPARAGINE SYNTHETASE"/>
    <property type="match status" value="1"/>
</dbReference>
<keyword evidence="2" id="KW-0436">Ligase</keyword>
<evidence type="ECO:0000256" key="7">
    <source>
        <dbReference type="SAM" id="MobiDB-lite"/>
    </source>
</evidence>
<dbReference type="Pfam" id="PF00733">
    <property type="entry name" value="Asn_synthase"/>
    <property type="match status" value="1"/>
</dbReference>
<evidence type="ECO:0000256" key="5">
    <source>
        <dbReference type="ARBA" id="ARBA00022888"/>
    </source>
</evidence>
<dbReference type="InParanoid" id="A0A7N4P8I4"/>
<feature type="compositionally biased region" description="Gly residues" evidence="7">
    <location>
        <begin position="342"/>
        <end position="357"/>
    </location>
</feature>
<dbReference type="AlphaFoldDB" id="A0A7N4P8I4"/>
<keyword evidence="5" id="KW-0028">Amino-acid biosynthesis</keyword>
<name>A0A7N4P8I4_SARHA</name>
<organism evidence="9 10">
    <name type="scientific">Sarcophilus harrisii</name>
    <name type="common">Tasmanian devil</name>
    <name type="synonym">Sarcophilus laniarius</name>
    <dbReference type="NCBI Taxonomy" id="9305"/>
    <lineage>
        <taxon>Eukaryota</taxon>
        <taxon>Metazoa</taxon>
        <taxon>Chordata</taxon>
        <taxon>Craniata</taxon>
        <taxon>Vertebrata</taxon>
        <taxon>Euteleostomi</taxon>
        <taxon>Mammalia</taxon>
        <taxon>Metatheria</taxon>
        <taxon>Dasyuromorphia</taxon>
        <taxon>Dasyuridae</taxon>
        <taxon>Sarcophilus</taxon>
    </lineage>
</organism>
<feature type="compositionally biased region" description="Low complexity" evidence="7">
    <location>
        <begin position="411"/>
        <end position="421"/>
    </location>
</feature>
<dbReference type="GO" id="GO:0006529">
    <property type="term" value="P:asparagine biosynthetic process"/>
    <property type="evidence" value="ECO:0007669"/>
    <property type="project" value="UniProtKB-KW"/>
</dbReference>
<evidence type="ECO:0000259" key="8">
    <source>
        <dbReference type="PROSITE" id="PS51278"/>
    </source>
</evidence>
<reference evidence="9" key="2">
    <citation type="submission" date="2025-08" db="UniProtKB">
        <authorList>
            <consortium name="Ensembl"/>
        </authorList>
    </citation>
    <scope>IDENTIFICATION</scope>
</reference>
<feature type="region of interest" description="Disordered" evidence="7">
    <location>
        <begin position="340"/>
        <end position="433"/>
    </location>
</feature>
<dbReference type="CDD" id="cd00712">
    <property type="entry name" value="AsnB"/>
    <property type="match status" value="1"/>
</dbReference>
<dbReference type="GeneTree" id="ENSGT00390000001994"/>